<dbReference type="PRINTS" id="PR00046">
    <property type="entry name" value="SIGMA70FCT"/>
</dbReference>
<keyword evidence="4 5" id="KW-0804">Transcription</keyword>
<keyword evidence="2 5" id="KW-0731">Sigma factor</keyword>
<dbReference type="InterPro" id="IPR007630">
    <property type="entry name" value="RNA_pol_sigma70_r4"/>
</dbReference>
<dbReference type="PROSITE" id="PS00716">
    <property type="entry name" value="SIGMA70_2"/>
    <property type="match status" value="1"/>
</dbReference>
<dbReference type="InterPro" id="IPR007624">
    <property type="entry name" value="RNA_pol_sigma70_r3"/>
</dbReference>
<dbReference type="SUPFAM" id="SSF88659">
    <property type="entry name" value="Sigma3 and sigma4 domains of RNA polymerase sigma factors"/>
    <property type="match status" value="2"/>
</dbReference>
<dbReference type="InterPro" id="IPR014284">
    <property type="entry name" value="RNA_pol_sigma-70_dom"/>
</dbReference>
<keyword evidence="9" id="KW-1185">Reference proteome</keyword>
<evidence type="ECO:0000256" key="3">
    <source>
        <dbReference type="ARBA" id="ARBA00023125"/>
    </source>
</evidence>
<dbReference type="GO" id="GO:0003899">
    <property type="term" value="F:DNA-directed RNA polymerase activity"/>
    <property type="evidence" value="ECO:0007669"/>
    <property type="project" value="InterPro"/>
</dbReference>
<dbReference type="Proteomes" id="UP000294678">
    <property type="component" value="Unassembled WGS sequence"/>
</dbReference>
<dbReference type="PANTHER" id="PTHR30385">
    <property type="entry name" value="SIGMA FACTOR F FLAGELLAR"/>
    <property type="match status" value="1"/>
</dbReference>
<evidence type="ECO:0000256" key="5">
    <source>
        <dbReference type="RuleBase" id="RU362124"/>
    </source>
</evidence>
<dbReference type="RefSeq" id="WP_134113505.1">
    <property type="nucleotide sequence ID" value="NZ_SOBG01000007.1"/>
</dbReference>
<dbReference type="InterPro" id="IPR012845">
    <property type="entry name" value="RNA_pol_sigma_FliA_WhiG"/>
</dbReference>
<dbReference type="NCBIfam" id="NF005413">
    <property type="entry name" value="PRK06986.1"/>
    <property type="match status" value="1"/>
</dbReference>
<dbReference type="GO" id="GO:0016987">
    <property type="term" value="F:sigma factor activity"/>
    <property type="evidence" value="ECO:0007669"/>
    <property type="project" value="UniProtKB-KW"/>
</dbReference>
<evidence type="ECO:0000259" key="7">
    <source>
        <dbReference type="PROSITE" id="PS00716"/>
    </source>
</evidence>
<dbReference type="Pfam" id="PF04539">
    <property type="entry name" value="Sigma70_r3"/>
    <property type="match status" value="1"/>
</dbReference>
<protein>
    <recommendedName>
        <fullName evidence="5">RNA polymerase sigma factor</fullName>
    </recommendedName>
</protein>
<dbReference type="InterPro" id="IPR013324">
    <property type="entry name" value="RNA_pol_sigma_r3/r4-like"/>
</dbReference>
<dbReference type="Gene3D" id="1.20.140.160">
    <property type="match status" value="1"/>
</dbReference>
<dbReference type="EMBL" id="SOBG01000007">
    <property type="protein sequence ID" value="TDT68571.1"/>
    <property type="molecule type" value="Genomic_DNA"/>
</dbReference>
<dbReference type="NCBIfam" id="TIGR02937">
    <property type="entry name" value="sigma70-ECF"/>
    <property type="match status" value="1"/>
</dbReference>
<dbReference type="GO" id="GO:0003677">
    <property type="term" value="F:DNA binding"/>
    <property type="evidence" value="ECO:0007669"/>
    <property type="project" value="UniProtKB-KW"/>
</dbReference>
<evidence type="ECO:0000313" key="8">
    <source>
        <dbReference type="EMBL" id="TDT68571.1"/>
    </source>
</evidence>
<dbReference type="GO" id="GO:0006352">
    <property type="term" value="P:DNA-templated transcription initiation"/>
    <property type="evidence" value="ECO:0007669"/>
    <property type="project" value="InterPro"/>
</dbReference>
<comment type="function">
    <text evidence="5">Sigma factors are initiation factors that promote the attachment of RNA polymerase to specific initiation sites and are then released.</text>
</comment>
<dbReference type="InterPro" id="IPR013325">
    <property type="entry name" value="RNA_pol_sigma_r2"/>
</dbReference>
<dbReference type="NCBIfam" id="TIGR02479">
    <property type="entry name" value="FliA_WhiG"/>
    <property type="match status" value="1"/>
</dbReference>
<evidence type="ECO:0000256" key="1">
    <source>
        <dbReference type="ARBA" id="ARBA00023015"/>
    </source>
</evidence>
<gene>
    <name evidence="8" type="ORF">EV215_1638</name>
</gene>
<dbReference type="Gene3D" id="1.10.1740.10">
    <property type="match status" value="1"/>
</dbReference>
<dbReference type="CDD" id="cd06171">
    <property type="entry name" value="Sigma70_r4"/>
    <property type="match status" value="1"/>
</dbReference>
<dbReference type="PANTHER" id="PTHR30385:SF7">
    <property type="entry name" value="RNA POLYMERASE SIGMA FACTOR FLIA"/>
    <property type="match status" value="1"/>
</dbReference>
<name>A0AA46I5J6_9FUSO</name>
<dbReference type="Pfam" id="PF04545">
    <property type="entry name" value="Sigma70_r4"/>
    <property type="match status" value="1"/>
</dbReference>
<evidence type="ECO:0000259" key="6">
    <source>
        <dbReference type="PROSITE" id="PS00715"/>
    </source>
</evidence>
<proteinExistence type="inferred from homology"/>
<dbReference type="InterPro" id="IPR000943">
    <property type="entry name" value="RNA_pol_sigma70"/>
</dbReference>
<dbReference type="InterPro" id="IPR007627">
    <property type="entry name" value="RNA_pol_sigma70_r2"/>
</dbReference>
<keyword evidence="3 5" id="KW-0238">DNA-binding</keyword>
<feature type="domain" description="RNA polymerase sigma-70" evidence="6">
    <location>
        <begin position="50"/>
        <end position="63"/>
    </location>
</feature>
<reference evidence="8 9" key="1">
    <citation type="submission" date="2019-03" db="EMBL/GenBank/DDBJ databases">
        <title>Genomic Encyclopedia of Type Strains, Phase IV (KMG-IV): sequencing the most valuable type-strain genomes for metagenomic binning, comparative biology and taxonomic classification.</title>
        <authorList>
            <person name="Goeker M."/>
        </authorList>
    </citation>
    <scope>NUCLEOTIDE SEQUENCE [LARGE SCALE GENOMIC DNA]</scope>
    <source>
        <strain evidence="8 9">DSM 100055</strain>
    </source>
</reference>
<organism evidence="8 9">
    <name type="scientific">Hypnocyclicus thermotrophus</name>
    <dbReference type="NCBI Taxonomy" id="1627895"/>
    <lineage>
        <taxon>Bacteria</taxon>
        <taxon>Fusobacteriati</taxon>
        <taxon>Fusobacteriota</taxon>
        <taxon>Fusobacteriia</taxon>
        <taxon>Fusobacteriales</taxon>
        <taxon>Fusobacteriaceae</taxon>
        <taxon>Hypnocyclicus</taxon>
    </lineage>
</organism>
<dbReference type="AlphaFoldDB" id="A0AA46I5J6"/>
<dbReference type="PROSITE" id="PS00715">
    <property type="entry name" value="SIGMA70_1"/>
    <property type="match status" value="1"/>
</dbReference>
<dbReference type="SUPFAM" id="SSF88946">
    <property type="entry name" value="Sigma2 domain of RNA polymerase sigma factors"/>
    <property type="match status" value="1"/>
</dbReference>
<dbReference type="Pfam" id="PF04542">
    <property type="entry name" value="Sigma70_r2"/>
    <property type="match status" value="1"/>
</dbReference>
<evidence type="ECO:0000313" key="9">
    <source>
        <dbReference type="Proteomes" id="UP000294678"/>
    </source>
</evidence>
<comment type="similarity">
    <text evidence="5">Belongs to the sigma-70 factor family.</text>
</comment>
<dbReference type="PIRSF" id="PIRSF000770">
    <property type="entry name" value="RNA_pol_sigma-SigE/K"/>
    <property type="match status" value="1"/>
</dbReference>
<comment type="caution">
    <text evidence="8">The sequence shown here is derived from an EMBL/GenBank/DDBJ whole genome shotgun (WGS) entry which is preliminary data.</text>
</comment>
<accession>A0AA46I5J6</accession>
<sequence length="257" mass="29952">MIDDKELWIEYKKTGNLEVREQLIIKYIPLVKYVVGKMITNLPRTVEYDDLVEYGIIGLLDAVEKYDLSKNINFKTYAVTRVRGSIYDELRSQDWVPRSVRKLAKDIEKAYIQLEKETGKEPTEEEIAVFLGIPQKKIEELYSKVDLGNISSLDDIVYDNGESKTTLVNLIEDKNVESPEEKLQKEEVKQLLIEKLKELKEKERLVLTLYYYEKLTLKEIGEILSISESRVSQIHSKAILKLRSKIATKFGNYAEFF</sequence>
<evidence type="ECO:0000256" key="2">
    <source>
        <dbReference type="ARBA" id="ARBA00023082"/>
    </source>
</evidence>
<feature type="domain" description="RNA polymerase sigma-70" evidence="7">
    <location>
        <begin position="216"/>
        <end position="242"/>
    </location>
</feature>
<evidence type="ECO:0000256" key="4">
    <source>
        <dbReference type="ARBA" id="ARBA00023163"/>
    </source>
</evidence>
<keyword evidence="1 5" id="KW-0805">Transcription regulation</keyword>